<comment type="caution">
    <text evidence="1">The sequence shown here is derived from an EMBL/GenBank/DDBJ whole genome shotgun (WGS) entry which is preliminary data.</text>
</comment>
<proteinExistence type="predicted"/>
<protein>
    <submittedName>
        <fullName evidence="1">Uncharacterized protein</fullName>
    </submittedName>
</protein>
<dbReference type="Proteomes" id="UP000316079">
    <property type="component" value="Unassembled WGS sequence"/>
</dbReference>
<organism evidence="1 2">
    <name type="scientific">Danionella cerebrum</name>
    <dbReference type="NCBI Taxonomy" id="2873325"/>
    <lineage>
        <taxon>Eukaryota</taxon>
        <taxon>Metazoa</taxon>
        <taxon>Chordata</taxon>
        <taxon>Craniata</taxon>
        <taxon>Vertebrata</taxon>
        <taxon>Euteleostomi</taxon>
        <taxon>Actinopterygii</taxon>
        <taxon>Neopterygii</taxon>
        <taxon>Teleostei</taxon>
        <taxon>Ostariophysi</taxon>
        <taxon>Cypriniformes</taxon>
        <taxon>Danionidae</taxon>
        <taxon>Danioninae</taxon>
        <taxon>Danionella</taxon>
    </lineage>
</organism>
<dbReference type="EMBL" id="SRMA01026597">
    <property type="protein sequence ID" value="TRY81805.1"/>
    <property type="molecule type" value="Genomic_DNA"/>
</dbReference>
<dbReference type="AlphaFoldDB" id="A0A553PVU9"/>
<reference evidence="1 2" key="1">
    <citation type="journal article" date="2019" name="Sci. Data">
        <title>Hybrid genome assembly and annotation of Danionella translucida.</title>
        <authorList>
            <person name="Kadobianskyi M."/>
            <person name="Schulze L."/>
            <person name="Schuelke M."/>
            <person name="Judkewitz B."/>
        </authorList>
    </citation>
    <scope>NUCLEOTIDE SEQUENCE [LARGE SCALE GENOMIC DNA]</scope>
    <source>
        <strain evidence="1 2">Bolton</strain>
    </source>
</reference>
<name>A0A553PVU9_9TELE</name>
<sequence>MVVRSGKHVTGSTGVLAVAISASAGTVESVTSSPEPAAVQQDTLVNAARTRVLQKHSGRTVCSSASVEPAAPAIGRQENVFAERALLEL</sequence>
<accession>A0A553PVU9</accession>
<gene>
    <name evidence="1" type="ORF">DNTS_023128</name>
</gene>
<keyword evidence="2" id="KW-1185">Reference proteome</keyword>
<evidence type="ECO:0000313" key="1">
    <source>
        <dbReference type="EMBL" id="TRY81805.1"/>
    </source>
</evidence>
<evidence type="ECO:0000313" key="2">
    <source>
        <dbReference type="Proteomes" id="UP000316079"/>
    </source>
</evidence>